<gene>
    <name evidence="1" type="ORF">ON006_07145</name>
</gene>
<dbReference type="Proteomes" id="UP001164653">
    <property type="component" value="Chromosome"/>
</dbReference>
<accession>A0A9E8SNH3</accession>
<evidence type="ECO:0000313" key="2">
    <source>
        <dbReference type="Proteomes" id="UP001164653"/>
    </source>
</evidence>
<dbReference type="KEGG" id="dpf:ON006_07145"/>
<keyword evidence="2" id="KW-1185">Reference proteome</keyword>
<organism evidence="1 2">
    <name type="scientific">Dyadobacter pollutisoli</name>
    <dbReference type="NCBI Taxonomy" id="2910158"/>
    <lineage>
        <taxon>Bacteria</taxon>
        <taxon>Pseudomonadati</taxon>
        <taxon>Bacteroidota</taxon>
        <taxon>Cytophagia</taxon>
        <taxon>Cytophagales</taxon>
        <taxon>Spirosomataceae</taxon>
        <taxon>Dyadobacter</taxon>
    </lineage>
</organism>
<proteinExistence type="predicted"/>
<evidence type="ECO:0000313" key="1">
    <source>
        <dbReference type="EMBL" id="WAC13726.1"/>
    </source>
</evidence>
<dbReference type="EMBL" id="CP112998">
    <property type="protein sequence ID" value="WAC13726.1"/>
    <property type="molecule type" value="Genomic_DNA"/>
</dbReference>
<name>A0A9E8SNH3_9BACT</name>
<dbReference type="AlphaFoldDB" id="A0A9E8SNH3"/>
<evidence type="ECO:0008006" key="3">
    <source>
        <dbReference type="Google" id="ProtNLM"/>
    </source>
</evidence>
<protein>
    <recommendedName>
        <fullName evidence="3">Universal stress protein</fullName>
    </recommendedName>
</protein>
<dbReference type="RefSeq" id="WP_244819166.1">
    <property type="nucleotide sequence ID" value="NZ_CP112998.1"/>
</dbReference>
<reference evidence="1" key="1">
    <citation type="submission" date="2022-11" db="EMBL/GenBank/DDBJ databases">
        <title>Dyadobacter pollutisoli sp. nov., isolated from plastic dumped soil.</title>
        <authorList>
            <person name="Kim J.M."/>
            <person name="Kim K.R."/>
            <person name="Lee J.K."/>
            <person name="Hao L."/>
            <person name="Jeon C.O."/>
        </authorList>
    </citation>
    <scope>NUCLEOTIDE SEQUENCE</scope>
    <source>
        <strain evidence="1">U1</strain>
    </source>
</reference>
<sequence>MKTVMVPSDFSPESVQIAEAILRDSTEEVRLVFTHLFHVTDDIQDLLFSNYREKEYELVPEAFWRECRVLKGCYDPKLKSVRIAFYYGNKLASFKNFLEANEADCIAYSEKYGVPKLSKSSLDALPVIKKAGLPLLNADLIRVSELSGSDSFL</sequence>